<dbReference type="GeneID" id="103502018"/>
<accession>A0A1S3CM21</accession>
<reference evidence="10" key="1">
    <citation type="submission" date="2025-08" db="UniProtKB">
        <authorList>
            <consortium name="RefSeq"/>
        </authorList>
    </citation>
    <scope>IDENTIFICATION</scope>
    <source>
        <tissue evidence="10">Stem</tissue>
    </source>
</reference>
<dbReference type="RefSeq" id="XP_008464035.1">
    <property type="nucleotide sequence ID" value="XM_008465813.3"/>
</dbReference>
<sequence>MRTVQVALRTLGGGLSRGLKQPSVLRNLSTNAARGSGFDDDNKGNPDSFETADDFERRIFGGVSMAGSGNDAFFEKFDRLGKPRERIGSKLSGGNNFQALRDLEDNFDTLSDGMDGKLKKASTYFEVDPDEIEKDDYAFRADMSFRPGSTYTVKDLDLTRPGVRKPPKRVGFQVTTEEALRKADFRNVRFLANFITEAGIINKRSNTRISAKAQRKVAREIKTARAFGLMPFTTMGTKSFIFGKSMENLDTDFEYEVFDNDNTDADGGRMLRS</sequence>
<feature type="region of interest" description="Disordered" evidence="8">
    <location>
        <begin position="30"/>
        <end position="50"/>
    </location>
</feature>
<dbReference type="PANTHER" id="PTHR13479">
    <property type="entry name" value="30S RIBOSOMAL PROTEIN S18"/>
    <property type="match status" value="1"/>
</dbReference>
<dbReference type="InterPro" id="IPR036870">
    <property type="entry name" value="Ribosomal_bS18_sf"/>
</dbReference>
<keyword evidence="3 7" id="KW-0689">Ribosomal protein</keyword>
<name>A0A1S3CM21_CUCME</name>
<dbReference type="Gene3D" id="4.10.640.10">
    <property type="entry name" value="Ribosomal protein S18"/>
    <property type="match status" value="1"/>
</dbReference>
<dbReference type="GO" id="GO:0006412">
    <property type="term" value="P:translation"/>
    <property type="evidence" value="ECO:0007669"/>
    <property type="project" value="InterPro"/>
</dbReference>
<evidence type="ECO:0000256" key="7">
    <source>
        <dbReference type="RuleBase" id="RU003910"/>
    </source>
</evidence>
<dbReference type="PRINTS" id="PR00974">
    <property type="entry name" value="RIBOSOMALS18"/>
</dbReference>
<dbReference type="Proteomes" id="UP001652600">
    <property type="component" value="Chromosome 11"/>
</dbReference>
<evidence type="ECO:0000256" key="5">
    <source>
        <dbReference type="ARBA" id="ARBA00035266"/>
    </source>
</evidence>
<dbReference type="SUPFAM" id="SSF46911">
    <property type="entry name" value="Ribosomal protein S18"/>
    <property type="match status" value="1"/>
</dbReference>
<organism evidence="9 10">
    <name type="scientific">Cucumis melo</name>
    <name type="common">Muskmelon</name>
    <dbReference type="NCBI Taxonomy" id="3656"/>
    <lineage>
        <taxon>Eukaryota</taxon>
        <taxon>Viridiplantae</taxon>
        <taxon>Streptophyta</taxon>
        <taxon>Embryophyta</taxon>
        <taxon>Tracheophyta</taxon>
        <taxon>Spermatophyta</taxon>
        <taxon>Magnoliopsida</taxon>
        <taxon>eudicotyledons</taxon>
        <taxon>Gunneridae</taxon>
        <taxon>Pentapetalae</taxon>
        <taxon>rosids</taxon>
        <taxon>fabids</taxon>
        <taxon>Cucurbitales</taxon>
        <taxon>Cucurbitaceae</taxon>
        <taxon>Benincaseae</taxon>
        <taxon>Cucumis</taxon>
    </lineage>
</organism>
<dbReference type="PANTHER" id="PTHR13479:SF65">
    <property type="entry name" value="F10K1.8 PROTEIN"/>
    <property type="match status" value="1"/>
</dbReference>
<comment type="similarity">
    <text evidence="7">Belongs to the bacterial ribosomal protein bS18 family.</text>
</comment>
<dbReference type="InParanoid" id="A0A1S3CM21"/>
<dbReference type="KEGG" id="cmo:103502018"/>
<keyword evidence="2" id="KW-0694">RNA-binding</keyword>
<dbReference type="FunCoup" id="A0A1S3CM21">
    <property type="interactions" value="1492"/>
</dbReference>
<keyword evidence="1" id="KW-0699">rRNA-binding</keyword>
<evidence type="ECO:0000256" key="4">
    <source>
        <dbReference type="ARBA" id="ARBA00023274"/>
    </source>
</evidence>
<proteinExistence type="inferred from homology"/>
<protein>
    <recommendedName>
        <fullName evidence="5">Small ribosomal subunit protein bS18c</fullName>
    </recommendedName>
    <alternativeName>
        <fullName evidence="6">30S ribosomal protein S18, chloroplastic</fullName>
    </alternativeName>
</protein>
<evidence type="ECO:0000313" key="9">
    <source>
        <dbReference type="Proteomes" id="UP001652600"/>
    </source>
</evidence>
<dbReference type="GO" id="GO:0070181">
    <property type="term" value="F:small ribosomal subunit rRNA binding"/>
    <property type="evidence" value="ECO:0007669"/>
    <property type="project" value="TreeGrafter"/>
</dbReference>
<dbReference type="AlphaFoldDB" id="A0A1S3CM21"/>
<dbReference type="InterPro" id="IPR001648">
    <property type="entry name" value="Ribosomal_bS18"/>
</dbReference>
<evidence type="ECO:0000256" key="6">
    <source>
        <dbReference type="ARBA" id="ARBA00035368"/>
    </source>
</evidence>
<keyword evidence="9" id="KW-1185">Reference proteome</keyword>
<evidence type="ECO:0000256" key="3">
    <source>
        <dbReference type="ARBA" id="ARBA00022980"/>
    </source>
</evidence>
<evidence type="ECO:0000256" key="2">
    <source>
        <dbReference type="ARBA" id="ARBA00022884"/>
    </source>
</evidence>
<dbReference type="NCBIfam" id="TIGR00165">
    <property type="entry name" value="S18"/>
    <property type="match status" value="1"/>
</dbReference>
<gene>
    <name evidence="10" type="primary">LOC103502018</name>
</gene>
<evidence type="ECO:0000256" key="8">
    <source>
        <dbReference type="SAM" id="MobiDB-lite"/>
    </source>
</evidence>
<dbReference type="GO" id="GO:0003735">
    <property type="term" value="F:structural constituent of ribosome"/>
    <property type="evidence" value="ECO:0007669"/>
    <property type="project" value="InterPro"/>
</dbReference>
<dbReference type="eggNOG" id="KOG3162">
    <property type="taxonomic scope" value="Eukaryota"/>
</dbReference>
<dbReference type="OrthoDB" id="21463at2759"/>
<keyword evidence="4 7" id="KW-0687">Ribonucleoprotein</keyword>
<evidence type="ECO:0000313" key="10">
    <source>
        <dbReference type="RefSeq" id="XP_008464035.1"/>
    </source>
</evidence>
<evidence type="ECO:0000256" key="1">
    <source>
        <dbReference type="ARBA" id="ARBA00022730"/>
    </source>
</evidence>
<dbReference type="Pfam" id="PF01084">
    <property type="entry name" value="Ribosomal_S18"/>
    <property type="match status" value="1"/>
</dbReference>
<dbReference type="GO" id="GO:0005763">
    <property type="term" value="C:mitochondrial small ribosomal subunit"/>
    <property type="evidence" value="ECO:0007669"/>
    <property type="project" value="TreeGrafter"/>
</dbReference>